<dbReference type="PANTHER" id="PTHR43163">
    <property type="entry name" value="DIPEPTIDE TRANSPORT SYSTEM PERMEASE PROTEIN DPPB-RELATED"/>
    <property type="match status" value="1"/>
</dbReference>
<feature type="transmembrane region" description="Helical" evidence="7">
    <location>
        <begin position="288"/>
        <end position="310"/>
    </location>
</feature>
<keyword evidence="2 7" id="KW-0813">Transport</keyword>
<evidence type="ECO:0000256" key="6">
    <source>
        <dbReference type="ARBA" id="ARBA00023136"/>
    </source>
</evidence>
<gene>
    <name evidence="9" type="ORF">SAMN05421844_104239</name>
</gene>
<comment type="caution">
    <text evidence="9">The sequence shown here is derived from an EMBL/GenBank/DDBJ whole genome shotgun (WGS) entry which is preliminary data.</text>
</comment>
<evidence type="ECO:0000313" key="9">
    <source>
        <dbReference type="EMBL" id="SDG52175.1"/>
    </source>
</evidence>
<comment type="subcellular location">
    <subcellularLocation>
        <location evidence="1 7">Cell membrane</location>
        <topology evidence="1 7">Multi-pass membrane protein</topology>
    </subcellularLocation>
</comment>
<dbReference type="Pfam" id="PF19300">
    <property type="entry name" value="BPD_transp_1_N"/>
    <property type="match status" value="1"/>
</dbReference>
<dbReference type="EMBL" id="FNBZ01000004">
    <property type="protein sequence ID" value="SDG52175.1"/>
    <property type="molecule type" value="Genomic_DNA"/>
</dbReference>
<dbReference type="RefSeq" id="WP_061970776.1">
    <property type="nucleotide sequence ID" value="NZ_FNBZ01000004.1"/>
</dbReference>
<dbReference type="SUPFAM" id="SSF161098">
    <property type="entry name" value="MetI-like"/>
    <property type="match status" value="1"/>
</dbReference>
<accession>A0ABY0P1B5</accession>
<feature type="domain" description="ABC transmembrane type-1" evidence="8">
    <location>
        <begin position="96"/>
        <end position="303"/>
    </location>
</feature>
<dbReference type="Pfam" id="PF00528">
    <property type="entry name" value="BPD_transp_1"/>
    <property type="match status" value="1"/>
</dbReference>
<evidence type="ECO:0000256" key="5">
    <source>
        <dbReference type="ARBA" id="ARBA00022989"/>
    </source>
</evidence>
<dbReference type="Proteomes" id="UP000199468">
    <property type="component" value="Unassembled WGS sequence"/>
</dbReference>
<evidence type="ECO:0000256" key="3">
    <source>
        <dbReference type="ARBA" id="ARBA00022475"/>
    </source>
</evidence>
<feature type="transmembrane region" description="Helical" evidence="7">
    <location>
        <begin position="176"/>
        <end position="197"/>
    </location>
</feature>
<keyword evidence="3" id="KW-1003">Cell membrane</keyword>
<dbReference type="PROSITE" id="PS50928">
    <property type="entry name" value="ABC_TM1"/>
    <property type="match status" value="1"/>
</dbReference>
<feature type="transmembrane region" description="Helical" evidence="7">
    <location>
        <begin position="131"/>
        <end position="156"/>
    </location>
</feature>
<protein>
    <submittedName>
        <fullName evidence="9">Peptide/nickel transport system permease protein</fullName>
    </submittedName>
</protein>
<organism evidence="9 10">
    <name type="scientific">Bosea robiniae</name>
    <dbReference type="NCBI Taxonomy" id="1036780"/>
    <lineage>
        <taxon>Bacteria</taxon>
        <taxon>Pseudomonadati</taxon>
        <taxon>Pseudomonadota</taxon>
        <taxon>Alphaproteobacteria</taxon>
        <taxon>Hyphomicrobiales</taxon>
        <taxon>Boseaceae</taxon>
        <taxon>Bosea</taxon>
    </lineage>
</organism>
<feature type="transmembrane region" description="Helical" evidence="7">
    <location>
        <begin position="239"/>
        <end position="260"/>
    </location>
</feature>
<evidence type="ECO:0000256" key="4">
    <source>
        <dbReference type="ARBA" id="ARBA00022692"/>
    </source>
</evidence>
<evidence type="ECO:0000259" key="8">
    <source>
        <dbReference type="PROSITE" id="PS50928"/>
    </source>
</evidence>
<dbReference type="Gene3D" id="1.10.3720.10">
    <property type="entry name" value="MetI-like"/>
    <property type="match status" value="1"/>
</dbReference>
<keyword evidence="10" id="KW-1185">Reference proteome</keyword>
<dbReference type="InterPro" id="IPR000515">
    <property type="entry name" value="MetI-like"/>
</dbReference>
<keyword evidence="6 7" id="KW-0472">Membrane</keyword>
<feature type="transmembrane region" description="Helical" evidence="7">
    <location>
        <begin position="12"/>
        <end position="31"/>
    </location>
</feature>
<dbReference type="PANTHER" id="PTHR43163:SF6">
    <property type="entry name" value="DIPEPTIDE TRANSPORT SYSTEM PERMEASE PROTEIN DPPB-RELATED"/>
    <property type="match status" value="1"/>
</dbReference>
<dbReference type="CDD" id="cd06261">
    <property type="entry name" value="TM_PBP2"/>
    <property type="match status" value="1"/>
</dbReference>
<keyword evidence="4 7" id="KW-0812">Transmembrane</keyword>
<reference evidence="9 10" key="1">
    <citation type="submission" date="2016-10" db="EMBL/GenBank/DDBJ databases">
        <authorList>
            <person name="Varghese N."/>
            <person name="Submissions S."/>
        </authorList>
    </citation>
    <scope>NUCLEOTIDE SEQUENCE [LARGE SCALE GENOMIC DNA]</scope>
    <source>
        <strain evidence="9 10">DSM 26672</strain>
    </source>
</reference>
<evidence type="ECO:0000313" key="10">
    <source>
        <dbReference type="Proteomes" id="UP000199468"/>
    </source>
</evidence>
<dbReference type="InterPro" id="IPR035906">
    <property type="entry name" value="MetI-like_sf"/>
</dbReference>
<evidence type="ECO:0000256" key="2">
    <source>
        <dbReference type="ARBA" id="ARBA00022448"/>
    </source>
</evidence>
<keyword evidence="5 7" id="KW-1133">Transmembrane helix</keyword>
<proteinExistence type="inferred from homology"/>
<evidence type="ECO:0000256" key="7">
    <source>
        <dbReference type="RuleBase" id="RU363032"/>
    </source>
</evidence>
<comment type="similarity">
    <text evidence="7">Belongs to the binding-protein-dependent transport system permease family.</text>
</comment>
<evidence type="ECO:0000256" key="1">
    <source>
        <dbReference type="ARBA" id="ARBA00004651"/>
    </source>
</evidence>
<dbReference type="InterPro" id="IPR045621">
    <property type="entry name" value="BPD_transp_1_N"/>
</dbReference>
<feature type="transmembrane region" description="Helical" evidence="7">
    <location>
        <begin position="95"/>
        <end position="119"/>
    </location>
</feature>
<sequence length="317" mass="33954">MSAEFILKRLAYIIVTLFLISAAIFFVTQILPGNAAQMILGEHAAPGQIEELVIKLGLNRPSIVQYGDWLGGILRGDWGTSLAIGQPVLNLTLTALARSAVLGAVALILVTIVAIPLGVLAADRQGRPTDVAVSVGSYIGVSLPEFVTATLLLVIFTRPELGLFPAGGYVSVAEGGVAAFLSHLVLPAVTLTIVMTAHISRQTRSEMVEVLESDYVRTARLKGLSHRAVLWRHALPNSLLPTITIIALDVGYLIGGILVVEEVFAYPGIGRLMIFAIQNRDLPLLQCVALIISAIYALANLIADLSYALVDRRIKYD</sequence>
<name>A0ABY0P1B5_9HYPH</name>